<dbReference type="GO" id="GO:0004190">
    <property type="term" value="F:aspartic-type endopeptidase activity"/>
    <property type="evidence" value="ECO:0007669"/>
    <property type="project" value="InterPro"/>
</dbReference>
<feature type="transmembrane region" description="Helical" evidence="3">
    <location>
        <begin position="32"/>
        <end position="63"/>
    </location>
</feature>
<protein>
    <submittedName>
        <fullName evidence="5">Type IV leader peptidase family protein</fullName>
    </submittedName>
</protein>
<comment type="similarity">
    <text evidence="1 2">Belongs to the peptidase A24 family.</text>
</comment>
<keyword evidence="3" id="KW-1133">Transmembrane helix</keyword>
<feature type="transmembrane region" description="Helical" evidence="3">
    <location>
        <begin position="147"/>
        <end position="164"/>
    </location>
</feature>
<evidence type="ECO:0000256" key="2">
    <source>
        <dbReference type="RuleBase" id="RU003793"/>
    </source>
</evidence>
<evidence type="ECO:0000256" key="1">
    <source>
        <dbReference type="ARBA" id="ARBA00005801"/>
    </source>
</evidence>
<dbReference type="GO" id="GO:0006465">
    <property type="term" value="P:signal peptide processing"/>
    <property type="evidence" value="ECO:0007669"/>
    <property type="project" value="TreeGrafter"/>
</dbReference>
<feature type="transmembrane region" description="Helical" evidence="3">
    <location>
        <begin position="117"/>
        <end position="135"/>
    </location>
</feature>
<dbReference type="EMBL" id="FOSZ01000004">
    <property type="protein sequence ID" value="SFL05231.1"/>
    <property type="molecule type" value="Genomic_DNA"/>
</dbReference>
<dbReference type="PANTHER" id="PTHR30487">
    <property type="entry name" value="TYPE 4 PREPILIN-LIKE PROTEINS LEADER PEPTIDE-PROCESSING ENZYME"/>
    <property type="match status" value="1"/>
</dbReference>
<dbReference type="AlphaFoldDB" id="A0A1I4EM57"/>
<proteinExistence type="inferred from homology"/>
<gene>
    <name evidence="5" type="ORF">SAMN04488036_104297</name>
</gene>
<evidence type="ECO:0000313" key="5">
    <source>
        <dbReference type="EMBL" id="SFL05231.1"/>
    </source>
</evidence>
<keyword evidence="6" id="KW-1185">Reference proteome</keyword>
<dbReference type="Gene3D" id="1.20.120.1220">
    <property type="match status" value="1"/>
</dbReference>
<organism evidence="5 6">
    <name type="scientific">Shimia haliotis</name>
    <dbReference type="NCBI Taxonomy" id="1280847"/>
    <lineage>
        <taxon>Bacteria</taxon>
        <taxon>Pseudomonadati</taxon>
        <taxon>Pseudomonadota</taxon>
        <taxon>Alphaproteobacteria</taxon>
        <taxon>Rhodobacterales</taxon>
        <taxon>Roseobacteraceae</taxon>
    </lineage>
</organism>
<sequence length="173" mass="18073">MEIAAFGVAILVVVTRFGPVPAQDLILNMLLLWVLITLFATDVLWMRLPDVLTLTLCVVAVLLANDKVAAFFGGALGVAVFAGLRWGYWKIRGREGLGLGDVKLMAGLGALSGPLDLPLLVLVAALLALAGAAGLRLSGRKIDGTTAVPFGAFLVVSGMLIWLARTLGSLPPL</sequence>
<dbReference type="InterPro" id="IPR050882">
    <property type="entry name" value="Prepilin_peptidase/N-MTase"/>
</dbReference>
<feature type="domain" description="Prepilin type IV endopeptidase peptidase" evidence="4">
    <location>
        <begin position="29"/>
        <end position="130"/>
    </location>
</feature>
<dbReference type="GO" id="GO:0005886">
    <property type="term" value="C:plasma membrane"/>
    <property type="evidence" value="ECO:0007669"/>
    <property type="project" value="TreeGrafter"/>
</dbReference>
<dbReference type="PRINTS" id="PR00864">
    <property type="entry name" value="PREPILNPTASE"/>
</dbReference>
<dbReference type="PANTHER" id="PTHR30487:SF0">
    <property type="entry name" value="PREPILIN LEADER PEPTIDASE_N-METHYLTRANSFERASE-RELATED"/>
    <property type="match status" value="1"/>
</dbReference>
<dbReference type="STRING" id="1280847.SAMN04488036_104297"/>
<dbReference type="Pfam" id="PF01478">
    <property type="entry name" value="Peptidase_A24"/>
    <property type="match status" value="1"/>
</dbReference>
<feature type="transmembrane region" description="Helical" evidence="3">
    <location>
        <begin position="70"/>
        <end position="89"/>
    </location>
</feature>
<evidence type="ECO:0000259" key="4">
    <source>
        <dbReference type="Pfam" id="PF01478"/>
    </source>
</evidence>
<name>A0A1I4EM57_9RHOB</name>
<evidence type="ECO:0000313" key="6">
    <source>
        <dbReference type="Proteomes" id="UP000198851"/>
    </source>
</evidence>
<dbReference type="InterPro" id="IPR014032">
    <property type="entry name" value="Peptidase_A24A_bac"/>
</dbReference>
<reference evidence="6" key="1">
    <citation type="submission" date="2016-10" db="EMBL/GenBank/DDBJ databases">
        <authorList>
            <person name="Varghese N."/>
            <person name="Submissions S."/>
        </authorList>
    </citation>
    <scope>NUCLEOTIDE SEQUENCE [LARGE SCALE GENOMIC DNA]</scope>
    <source>
        <strain evidence="6">DSM 28453</strain>
    </source>
</reference>
<evidence type="ECO:0000256" key="3">
    <source>
        <dbReference type="SAM" id="Phobius"/>
    </source>
</evidence>
<keyword evidence="3" id="KW-0472">Membrane</keyword>
<dbReference type="Proteomes" id="UP000198851">
    <property type="component" value="Unassembled WGS sequence"/>
</dbReference>
<keyword evidence="3" id="KW-0812">Transmembrane</keyword>
<dbReference type="InterPro" id="IPR000045">
    <property type="entry name" value="Prepilin_IV_endopep_pep"/>
</dbReference>
<accession>A0A1I4EM57</accession>